<keyword evidence="1" id="KW-0472">Membrane</keyword>
<keyword evidence="3" id="KW-1185">Reference proteome</keyword>
<organism evidence="2 3">
    <name type="scientific">Nocardia albiluteola</name>
    <dbReference type="NCBI Taxonomy" id="2842303"/>
    <lineage>
        <taxon>Bacteria</taxon>
        <taxon>Bacillati</taxon>
        <taxon>Actinomycetota</taxon>
        <taxon>Actinomycetes</taxon>
        <taxon>Mycobacteriales</taxon>
        <taxon>Nocardiaceae</taxon>
        <taxon>Nocardia</taxon>
    </lineage>
</organism>
<proteinExistence type="predicted"/>
<feature type="transmembrane region" description="Helical" evidence="1">
    <location>
        <begin position="66"/>
        <end position="89"/>
    </location>
</feature>
<evidence type="ECO:0000313" key="2">
    <source>
        <dbReference type="EMBL" id="MBU3063115.1"/>
    </source>
</evidence>
<protein>
    <recommendedName>
        <fullName evidence="4">Conjugal transfer protein TrbC</fullName>
    </recommendedName>
</protein>
<evidence type="ECO:0008006" key="4">
    <source>
        <dbReference type="Google" id="ProtNLM"/>
    </source>
</evidence>
<comment type="caution">
    <text evidence="2">The sequence shown here is derived from an EMBL/GenBank/DDBJ whole genome shotgun (WGS) entry which is preliminary data.</text>
</comment>
<reference evidence="2 3" key="1">
    <citation type="submission" date="2021-06" db="EMBL/GenBank/DDBJ databases">
        <title>Actinomycetes sequencing.</title>
        <authorList>
            <person name="Shan Q."/>
        </authorList>
    </citation>
    <scope>NUCLEOTIDE SEQUENCE [LARGE SCALE GENOMIC DNA]</scope>
    <source>
        <strain evidence="2 3">NEAU-G5</strain>
    </source>
</reference>
<sequence>MRVTAQVAVLAISQPTPDGGPFQQVISKMLNLLYYFTGAIAVAALIGAVGIYYYQKMVMQKSEVLSWIFMGLCLTFVAALAATIVNWAMGSSS</sequence>
<accession>A0ABS6B1G0</accession>
<evidence type="ECO:0000256" key="1">
    <source>
        <dbReference type="SAM" id="Phobius"/>
    </source>
</evidence>
<feature type="transmembrane region" description="Helical" evidence="1">
    <location>
        <begin position="32"/>
        <end position="54"/>
    </location>
</feature>
<gene>
    <name evidence="2" type="ORF">KO481_16465</name>
</gene>
<keyword evidence="1" id="KW-1133">Transmembrane helix</keyword>
<evidence type="ECO:0000313" key="3">
    <source>
        <dbReference type="Proteomes" id="UP000733379"/>
    </source>
</evidence>
<keyword evidence="1" id="KW-0812">Transmembrane</keyword>
<name>A0ABS6B1G0_9NOCA</name>
<dbReference type="EMBL" id="JAHKNI010000005">
    <property type="protein sequence ID" value="MBU3063115.1"/>
    <property type="molecule type" value="Genomic_DNA"/>
</dbReference>
<dbReference type="Proteomes" id="UP000733379">
    <property type="component" value="Unassembled WGS sequence"/>
</dbReference>
<dbReference type="RefSeq" id="WP_215918035.1">
    <property type="nucleotide sequence ID" value="NZ_JAHKNI010000005.1"/>
</dbReference>